<feature type="transmembrane region" description="Helical" evidence="1">
    <location>
        <begin position="137"/>
        <end position="161"/>
    </location>
</feature>
<keyword evidence="1" id="KW-1133">Transmembrane helix</keyword>
<protein>
    <submittedName>
        <fullName evidence="2">CDP-archaeol synthase</fullName>
    </submittedName>
</protein>
<dbReference type="Pfam" id="PF01864">
    <property type="entry name" value="CarS-like"/>
    <property type="match status" value="1"/>
</dbReference>
<keyword evidence="1" id="KW-0812">Transmembrane</keyword>
<proteinExistence type="predicted"/>
<dbReference type="EMBL" id="VNJK01000002">
    <property type="protein sequence ID" value="TVX89677.1"/>
    <property type="molecule type" value="Genomic_DNA"/>
</dbReference>
<name>A0A559IPV3_9BACL</name>
<evidence type="ECO:0000313" key="3">
    <source>
        <dbReference type="Proteomes" id="UP000318102"/>
    </source>
</evidence>
<accession>A0A559IPV3</accession>
<organism evidence="2 3">
    <name type="scientific">Paenibacillus agilis</name>
    <dbReference type="NCBI Taxonomy" id="3020863"/>
    <lineage>
        <taxon>Bacteria</taxon>
        <taxon>Bacillati</taxon>
        <taxon>Bacillota</taxon>
        <taxon>Bacilli</taxon>
        <taxon>Bacillales</taxon>
        <taxon>Paenibacillaceae</taxon>
        <taxon>Paenibacillus</taxon>
    </lineage>
</organism>
<keyword evidence="1" id="KW-0472">Membrane</keyword>
<dbReference type="OrthoDB" id="1429078at2"/>
<evidence type="ECO:0000256" key="1">
    <source>
        <dbReference type="SAM" id="Phobius"/>
    </source>
</evidence>
<feature type="transmembrane region" description="Helical" evidence="1">
    <location>
        <begin position="99"/>
        <end position="116"/>
    </location>
</feature>
<keyword evidence="3" id="KW-1185">Reference proteome</keyword>
<reference evidence="2 3" key="1">
    <citation type="submission" date="2019-07" db="EMBL/GenBank/DDBJ databases">
        <authorList>
            <person name="Kim J."/>
        </authorList>
    </citation>
    <scope>NUCLEOTIDE SEQUENCE [LARGE SCALE GENOMIC DNA]</scope>
    <source>
        <strain evidence="2 3">N4</strain>
    </source>
</reference>
<dbReference type="PANTHER" id="PTHR39650">
    <property type="entry name" value="CDP-ARCHAEOL SYNTHASE"/>
    <property type="match status" value="1"/>
</dbReference>
<evidence type="ECO:0000313" key="2">
    <source>
        <dbReference type="EMBL" id="TVX89677.1"/>
    </source>
</evidence>
<sequence length="198" mass="23008">MPMLLSLQILLFMMPVILGGVTNMIFVKLPFVRKHRRPMDAGRYWRDGKRIFGDNKTWYGFMGMILFTACWFAAMGWLVDHWTWLKSNSLLPWDTYNTPYTEWMIGMLWGFSYVLFELPNSFIKRRLNIPPGQNRKGWLGICFTVIDQADSVIGCMIATYLFYQPTILEAALFLLIGTAVHYIINILLYLTGLKQQAG</sequence>
<feature type="transmembrane region" description="Helical" evidence="1">
    <location>
        <begin position="6"/>
        <end position="27"/>
    </location>
</feature>
<dbReference type="Proteomes" id="UP000318102">
    <property type="component" value="Unassembled WGS sequence"/>
</dbReference>
<feature type="transmembrane region" description="Helical" evidence="1">
    <location>
        <begin position="167"/>
        <end position="190"/>
    </location>
</feature>
<dbReference type="InterPro" id="IPR032690">
    <property type="entry name" value="CarS"/>
</dbReference>
<gene>
    <name evidence="2" type="ORF">FPZ44_18105</name>
</gene>
<comment type="caution">
    <text evidence="2">The sequence shown here is derived from an EMBL/GenBank/DDBJ whole genome shotgun (WGS) entry which is preliminary data.</text>
</comment>
<feature type="transmembrane region" description="Helical" evidence="1">
    <location>
        <begin position="58"/>
        <end position="79"/>
    </location>
</feature>
<dbReference type="AlphaFoldDB" id="A0A559IPV3"/>
<dbReference type="PANTHER" id="PTHR39650:SF1">
    <property type="entry name" value="CDP-ARCHAEOL SYNTHASE"/>
    <property type="match status" value="1"/>
</dbReference>